<comment type="caution">
    <text evidence="11">The sequence shown here is derived from an EMBL/GenBank/DDBJ whole genome shotgun (WGS) entry which is preliminary data.</text>
</comment>
<evidence type="ECO:0000313" key="11">
    <source>
        <dbReference type="EMBL" id="KAK4480027.1"/>
    </source>
</evidence>
<sequence length="428" mass="48653">MEMHYSSNENVNNALFFLISVFMLVIILAEIRLRRTSAPIPPGPFSWPVIGNLLQLRSNPHIKLKNMAQTYGPIMSLRLGARLVVVGSSPKAALEILKTHDSILSARHLSYTHPSSSPKLNKFAIGFAKECNEHWKNLRSICRVGLFSVRAVQSQVKIRERNVANLVKYLHTKEGEVVDMSDLIFKLTLNTMGNILFSMDLFEFGPDENHSPGAQLKELLLAGTDTTNIIIIWALSDLIKNKNEMYKVRVELQTNIGDKILEESDIMVLPYLQACVKETIRMHPPIPFLLPHRATETCNVMNFPIPKGSQVMVNTWAMANDPSIWDDPSSYRRERFLDSGVDFKGNNFEVVPFGSGRRMCPGLPMAFVQVQYVVACLVNTFNWFVPRDNDLDELDMEEVYHLAMRKKNPLEVIPRAVNQWIDIMKIGE</sequence>
<keyword evidence="10" id="KW-0472">Membrane</keyword>
<feature type="transmembrane region" description="Helical" evidence="10">
    <location>
        <begin position="12"/>
        <end position="31"/>
    </location>
</feature>
<organism evidence="11 12">
    <name type="scientific">Penstemon davidsonii</name>
    <dbReference type="NCBI Taxonomy" id="160366"/>
    <lineage>
        <taxon>Eukaryota</taxon>
        <taxon>Viridiplantae</taxon>
        <taxon>Streptophyta</taxon>
        <taxon>Embryophyta</taxon>
        <taxon>Tracheophyta</taxon>
        <taxon>Spermatophyta</taxon>
        <taxon>Magnoliopsida</taxon>
        <taxon>eudicotyledons</taxon>
        <taxon>Gunneridae</taxon>
        <taxon>Pentapetalae</taxon>
        <taxon>asterids</taxon>
        <taxon>lamiids</taxon>
        <taxon>Lamiales</taxon>
        <taxon>Plantaginaceae</taxon>
        <taxon>Cheloneae</taxon>
        <taxon>Penstemon</taxon>
    </lineage>
</organism>
<dbReference type="PROSITE" id="PS00086">
    <property type="entry name" value="CYTOCHROME_P450"/>
    <property type="match status" value="1"/>
</dbReference>
<evidence type="ECO:0008006" key="13">
    <source>
        <dbReference type="Google" id="ProtNLM"/>
    </source>
</evidence>
<gene>
    <name evidence="11" type="ORF">RD792_013084</name>
</gene>
<dbReference type="Pfam" id="PF00067">
    <property type="entry name" value="p450"/>
    <property type="match status" value="2"/>
</dbReference>
<comment type="cofactor">
    <cofactor evidence="1">
        <name>heme</name>
        <dbReference type="ChEBI" id="CHEBI:30413"/>
    </cofactor>
</comment>
<evidence type="ECO:0000256" key="6">
    <source>
        <dbReference type="ARBA" id="ARBA00023002"/>
    </source>
</evidence>
<evidence type="ECO:0000256" key="1">
    <source>
        <dbReference type="ARBA" id="ARBA00001971"/>
    </source>
</evidence>
<dbReference type="Proteomes" id="UP001291926">
    <property type="component" value="Unassembled WGS sequence"/>
</dbReference>
<comment type="subcellular location">
    <subcellularLocation>
        <location evidence="2">Membrane</location>
        <topology evidence="2">Single-pass membrane protein</topology>
    </subcellularLocation>
</comment>
<dbReference type="SUPFAM" id="SSF48264">
    <property type="entry name" value="Cytochrome P450"/>
    <property type="match status" value="1"/>
</dbReference>
<evidence type="ECO:0000256" key="10">
    <source>
        <dbReference type="SAM" id="Phobius"/>
    </source>
</evidence>
<keyword evidence="8 9" id="KW-0503">Monooxygenase</keyword>
<dbReference type="InterPro" id="IPR036396">
    <property type="entry name" value="Cyt_P450_sf"/>
</dbReference>
<evidence type="ECO:0000256" key="7">
    <source>
        <dbReference type="ARBA" id="ARBA00023004"/>
    </source>
</evidence>
<evidence type="ECO:0000256" key="9">
    <source>
        <dbReference type="RuleBase" id="RU000461"/>
    </source>
</evidence>
<dbReference type="InterPro" id="IPR002401">
    <property type="entry name" value="Cyt_P450_E_grp-I"/>
</dbReference>
<dbReference type="EMBL" id="JAYDYQ010002686">
    <property type="protein sequence ID" value="KAK4480027.1"/>
    <property type="molecule type" value="Genomic_DNA"/>
</dbReference>
<dbReference type="PRINTS" id="PR00463">
    <property type="entry name" value="EP450I"/>
</dbReference>
<dbReference type="PANTHER" id="PTHR47950:SF49">
    <property type="entry name" value="CYTOCHROME P450"/>
    <property type="match status" value="1"/>
</dbReference>
<keyword evidence="5 9" id="KW-0479">Metal-binding</keyword>
<keyword evidence="10" id="KW-0812">Transmembrane</keyword>
<keyword evidence="12" id="KW-1185">Reference proteome</keyword>
<protein>
    <recommendedName>
        <fullName evidence="13">Cytochrome P450</fullName>
    </recommendedName>
</protein>
<accession>A0ABR0CSG7</accession>
<dbReference type="Gene3D" id="1.10.630.10">
    <property type="entry name" value="Cytochrome P450"/>
    <property type="match status" value="2"/>
</dbReference>
<keyword evidence="6 9" id="KW-0560">Oxidoreductase</keyword>
<keyword evidence="4 9" id="KW-0349">Heme</keyword>
<evidence type="ECO:0000256" key="4">
    <source>
        <dbReference type="ARBA" id="ARBA00022617"/>
    </source>
</evidence>
<reference evidence="11 12" key="1">
    <citation type="journal article" date="2023" name="bioRxiv">
        <title>Genome report: Whole genome sequence and annotation of Penstemon davidsonii.</title>
        <authorList>
            <person name="Ostevik K.L."/>
            <person name="Alabady M."/>
            <person name="Zhang M."/>
            <person name="Rausher M.D."/>
        </authorList>
    </citation>
    <scope>NUCLEOTIDE SEQUENCE [LARGE SCALE GENOMIC DNA]</scope>
    <source>
        <strain evidence="11">DNT005</strain>
        <tissue evidence="11">Whole leaf</tissue>
    </source>
</reference>
<dbReference type="PANTHER" id="PTHR47950">
    <property type="entry name" value="CYTOCHROME P450, FAMILY 76, SUBFAMILY C, POLYPEPTIDE 5-RELATED"/>
    <property type="match status" value="1"/>
</dbReference>
<evidence type="ECO:0000313" key="12">
    <source>
        <dbReference type="Proteomes" id="UP001291926"/>
    </source>
</evidence>
<dbReference type="InterPro" id="IPR017972">
    <property type="entry name" value="Cyt_P450_CS"/>
</dbReference>
<keyword evidence="10" id="KW-1133">Transmembrane helix</keyword>
<dbReference type="PRINTS" id="PR00385">
    <property type="entry name" value="P450"/>
</dbReference>
<dbReference type="InterPro" id="IPR001128">
    <property type="entry name" value="Cyt_P450"/>
</dbReference>
<evidence type="ECO:0000256" key="8">
    <source>
        <dbReference type="ARBA" id="ARBA00023033"/>
    </source>
</evidence>
<name>A0ABR0CSG7_9LAMI</name>
<evidence type="ECO:0000256" key="3">
    <source>
        <dbReference type="ARBA" id="ARBA00010617"/>
    </source>
</evidence>
<evidence type="ECO:0000256" key="2">
    <source>
        <dbReference type="ARBA" id="ARBA00004167"/>
    </source>
</evidence>
<evidence type="ECO:0000256" key="5">
    <source>
        <dbReference type="ARBA" id="ARBA00022723"/>
    </source>
</evidence>
<proteinExistence type="inferred from homology"/>
<keyword evidence="7 9" id="KW-0408">Iron</keyword>
<comment type="similarity">
    <text evidence="3 9">Belongs to the cytochrome P450 family.</text>
</comment>